<organism evidence="2 3">
    <name type="scientific">Actinomadura rubrobrunea</name>
    <dbReference type="NCBI Taxonomy" id="115335"/>
    <lineage>
        <taxon>Bacteria</taxon>
        <taxon>Bacillati</taxon>
        <taxon>Actinomycetota</taxon>
        <taxon>Actinomycetes</taxon>
        <taxon>Streptosporangiales</taxon>
        <taxon>Thermomonosporaceae</taxon>
        <taxon>Actinomadura</taxon>
    </lineage>
</organism>
<gene>
    <name evidence="2" type="ORF">Arub01_57850</name>
</gene>
<accession>A0A9W6Q3J7</accession>
<keyword evidence="3" id="KW-1185">Reference proteome</keyword>
<evidence type="ECO:0000313" key="2">
    <source>
        <dbReference type="EMBL" id="GLW67542.1"/>
    </source>
</evidence>
<sequence length="92" mass="9480">MRRATANKSAATNTGAPATRSTSTSGDFGRNPDGGGRRSSAAPTGTATATGCTPRWTTRLAYTEILTDETAPTGAAFLLRAAPWFAARGTHH</sequence>
<comment type="caution">
    <text evidence="2">The sequence shown here is derived from an EMBL/GenBank/DDBJ whole genome shotgun (WGS) entry which is preliminary data.</text>
</comment>
<proteinExistence type="predicted"/>
<name>A0A9W6Q3J7_9ACTN</name>
<dbReference type="AlphaFoldDB" id="A0A9W6Q3J7"/>
<reference evidence="2" key="1">
    <citation type="submission" date="2023-02" db="EMBL/GenBank/DDBJ databases">
        <title>Actinomadura rubrobrunea NBRC 14622.</title>
        <authorList>
            <person name="Ichikawa N."/>
            <person name="Sato H."/>
            <person name="Tonouchi N."/>
        </authorList>
    </citation>
    <scope>NUCLEOTIDE SEQUENCE</scope>
    <source>
        <strain evidence="2">NBRC 14622</strain>
    </source>
</reference>
<dbReference type="Proteomes" id="UP001165124">
    <property type="component" value="Unassembled WGS sequence"/>
</dbReference>
<protein>
    <submittedName>
        <fullName evidence="2">Uncharacterized protein</fullName>
    </submittedName>
</protein>
<dbReference type="EMBL" id="BSRZ01000026">
    <property type="protein sequence ID" value="GLW67542.1"/>
    <property type="molecule type" value="Genomic_DNA"/>
</dbReference>
<feature type="compositionally biased region" description="Polar residues" evidence="1">
    <location>
        <begin position="1"/>
        <end position="26"/>
    </location>
</feature>
<evidence type="ECO:0000256" key="1">
    <source>
        <dbReference type="SAM" id="MobiDB-lite"/>
    </source>
</evidence>
<feature type="compositionally biased region" description="Low complexity" evidence="1">
    <location>
        <begin position="41"/>
        <end position="54"/>
    </location>
</feature>
<evidence type="ECO:0000313" key="3">
    <source>
        <dbReference type="Proteomes" id="UP001165124"/>
    </source>
</evidence>
<feature type="region of interest" description="Disordered" evidence="1">
    <location>
        <begin position="1"/>
        <end position="54"/>
    </location>
</feature>